<evidence type="ECO:0008006" key="3">
    <source>
        <dbReference type="Google" id="ProtNLM"/>
    </source>
</evidence>
<reference evidence="1" key="1">
    <citation type="submission" date="2006-10" db="EMBL/GenBank/DDBJ databases">
        <authorList>
            <person name="Amadeo P."/>
            <person name="Zhao Q."/>
            <person name="Wortman J."/>
            <person name="Fraser-Liggett C."/>
            <person name="Carlton J."/>
        </authorList>
    </citation>
    <scope>NUCLEOTIDE SEQUENCE</scope>
    <source>
        <strain evidence="1">G3</strain>
    </source>
</reference>
<keyword evidence="2" id="KW-1185">Reference proteome</keyword>
<dbReference type="AlphaFoldDB" id="A2DBA1"/>
<evidence type="ECO:0000313" key="2">
    <source>
        <dbReference type="Proteomes" id="UP000001542"/>
    </source>
</evidence>
<accession>A2DBA1</accession>
<protein>
    <recommendedName>
        <fullName evidence="3">LisH domain-containing protein</fullName>
    </recommendedName>
</protein>
<reference evidence="1" key="2">
    <citation type="journal article" date="2007" name="Science">
        <title>Draft genome sequence of the sexually transmitted pathogen Trichomonas vaginalis.</title>
        <authorList>
            <person name="Carlton J.M."/>
            <person name="Hirt R.P."/>
            <person name="Silva J.C."/>
            <person name="Delcher A.L."/>
            <person name="Schatz M."/>
            <person name="Zhao Q."/>
            <person name="Wortman J.R."/>
            <person name="Bidwell S.L."/>
            <person name="Alsmark U.C.M."/>
            <person name="Besteiro S."/>
            <person name="Sicheritz-Ponten T."/>
            <person name="Noel C.J."/>
            <person name="Dacks J.B."/>
            <person name="Foster P.G."/>
            <person name="Simillion C."/>
            <person name="Van de Peer Y."/>
            <person name="Miranda-Saavedra D."/>
            <person name="Barton G.J."/>
            <person name="Westrop G.D."/>
            <person name="Mueller S."/>
            <person name="Dessi D."/>
            <person name="Fiori P.L."/>
            <person name="Ren Q."/>
            <person name="Paulsen I."/>
            <person name="Zhang H."/>
            <person name="Bastida-Corcuera F.D."/>
            <person name="Simoes-Barbosa A."/>
            <person name="Brown M.T."/>
            <person name="Hayes R.D."/>
            <person name="Mukherjee M."/>
            <person name="Okumura C.Y."/>
            <person name="Schneider R."/>
            <person name="Smith A.J."/>
            <person name="Vanacova S."/>
            <person name="Villalvazo M."/>
            <person name="Haas B.J."/>
            <person name="Pertea M."/>
            <person name="Feldblyum T.V."/>
            <person name="Utterback T.R."/>
            <person name="Shu C.L."/>
            <person name="Osoegawa K."/>
            <person name="de Jong P.J."/>
            <person name="Hrdy I."/>
            <person name="Horvathova L."/>
            <person name="Zubacova Z."/>
            <person name="Dolezal P."/>
            <person name="Malik S.B."/>
            <person name="Logsdon J.M. Jr."/>
            <person name="Henze K."/>
            <person name="Gupta A."/>
            <person name="Wang C.C."/>
            <person name="Dunne R.L."/>
            <person name="Upcroft J.A."/>
            <person name="Upcroft P."/>
            <person name="White O."/>
            <person name="Salzberg S.L."/>
            <person name="Tang P."/>
            <person name="Chiu C.-H."/>
            <person name="Lee Y.-S."/>
            <person name="Embley T.M."/>
            <person name="Coombs G.H."/>
            <person name="Mottram J.C."/>
            <person name="Tachezy J."/>
            <person name="Fraser-Liggett C.M."/>
            <person name="Johnson P.J."/>
        </authorList>
    </citation>
    <scope>NUCLEOTIDE SEQUENCE [LARGE SCALE GENOMIC DNA]</scope>
    <source>
        <strain evidence="1">G3</strain>
    </source>
</reference>
<gene>
    <name evidence="1" type="ORF">TVAG_379100</name>
</gene>
<dbReference type="EMBL" id="DS113184">
    <property type="protein sequence ID" value="EAY22431.1"/>
    <property type="molecule type" value="Genomic_DNA"/>
</dbReference>
<dbReference type="VEuPathDB" id="TrichDB:TVAG_379100"/>
<sequence length="141" mass="16449">MSFEKAKSIIAESERELRKEISKIIDERSVQNKVLEEAKQTAEIQAKHFLDDEVAPPPEIPGILADSDEKDEYLFVLEYLESLGLKITPTVLRYESQHPEVQCDRKKLARNYNLKNYDRTPLLVQLIEERLRNMEVTTTMN</sequence>
<dbReference type="RefSeq" id="XP_001583417.1">
    <property type="nucleotide sequence ID" value="XM_001583367.1"/>
</dbReference>
<dbReference type="VEuPathDB" id="TrichDB:TVAGG3_0508730"/>
<evidence type="ECO:0000313" key="1">
    <source>
        <dbReference type="EMBL" id="EAY22431.1"/>
    </source>
</evidence>
<organism evidence="1 2">
    <name type="scientific">Trichomonas vaginalis (strain ATCC PRA-98 / G3)</name>
    <dbReference type="NCBI Taxonomy" id="412133"/>
    <lineage>
        <taxon>Eukaryota</taxon>
        <taxon>Metamonada</taxon>
        <taxon>Parabasalia</taxon>
        <taxon>Trichomonadida</taxon>
        <taxon>Trichomonadidae</taxon>
        <taxon>Trichomonas</taxon>
    </lineage>
</organism>
<proteinExistence type="predicted"/>
<dbReference type="Gene3D" id="1.20.960.40">
    <property type="match status" value="1"/>
</dbReference>
<dbReference type="KEGG" id="tva:5467986"/>
<name>A2DBA1_TRIV3</name>
<dbReference type="SMR" id="A2DBA1"/>
<dbReference type="InParanoid" id="A2DBA1"/>
<dbReference type="Proteomes" id="UP000001542">
    <property type="component" value="Unassembled WGS sequence"/>
</dbReference>